<protein>
    <recommendedName>
        <fullName evidence="5">tRNA wybutosine-synthesis domain-containing protein</fullName>
    </recommendedName>
</protein>
<feature type="non-terminal residue" evidence="6">
    <location>
        <position position="1"/>
    </location>
</feature>
<dbReference type="Gene3D" id="3.20.20.70">
    <property type="entry name" value="Aldolase class I"/>
    <property type="match status" value="1"/>
</dbReference>
<dbReference type="GO" id="GO:0008033">
    <property type="term" value="P:tRNA processing"/>
    <property type="evidence" value="ECO:0007669"/>
    <property type="project" value="UniProtKB-KW"/>
</dbReference>
<keyword evidence="2" id="KW-0479">Metal-binding</keyword>
<keyword evidence="3" id="KW-0819">tRNA processing</keyword>
<evidence type="ECO:0000313" key="6">
    <source>
        <dbReference type="EMBL" id="GAH94498.1"/>
    </source>
</evidence>
<dbReference type="EMBL" id="BARU01045564">
    <property type="protein sequence ID" value="GAH94498.1"/>
    <property type="molecule type" value="Genomic_DNA"/>
</dbReference>
<dbReference type="InterPro" id="IPR013785">
    <property type="entry name" value="Aldolase_TIM"/>
</dbReference>
<organism evidence="6">
    <name type="scientific">marine sediment metagenome</name>
    <dbReference type="NCBI Taxonomy" id="412755"/>
    <lineage>
        <taxon>unclassified sequences</taxon>
        <taxon>metagenomes</taxon>
        <taxon>ecological metagenomes</taxon>
    </lineage>
</organism>
<dbReference type="PANTHER" id="PTHR13930:SF0">
    <property type="entry name" value="S-ADENOSYL-L-METHIONINE-DEPENDENT TRNA 4-DEMETHYLWYOSINE SYNTHASE TYW1-RELATED"/>
    <property type="match status" value="1"/>
</dbReference>
<evidence type="ECO:0000256" key="2">
    <source>
        <dbReference type="ARBA" id="ARBA00022485"/>
    </source>
</evidence>
<dbReference type="GO" id="GO:0051539">
    <property type="term" value="F:4 iron, 4 sulfur cluster binding"/>
    <property type="evidence" value="ECO:0007669"/>
    <property type="project" value="UniProtKB-KW"/>
</dbReference>
<dbReference type="InterPro" id="IPR013917">
    <property type="entry name" value="tRNA_wybutosine-synth"/>
</dbReference>
<keyword evidence="4" id="KW-0456">Lyase</keyword>
<dbReference type="Pfam" id="PF08608">
    <property type="entry name" value="Wyosine_form"/>
    <property type="match status" value="1"/>
</dbReference>
<comment type="caution">
    <text evidence="6">The sequence shown here is derived from an EMBL/GenBank/DDBJ whole genome shotgun (WGS) entry which is preliminary data.</text>
</comment>
<evidence type="ECO:0000256" key="1">
    <source>
        <dbReference type="ARBA" id="ARBA00001966"/>
    </source>
</evidence>
<evidence type="ECO:0000256" key="3">
    <source>
        <dbReference type="ARBA" id="ARBA00022694"/>
    </source>
</evidence>
<dbReference type="InterPro" id="IPR034556">
    <property type="entry name" value="tRNA_wybutosine-synthase"/>
</dbReference>
<dbReference type="GO" id="GO:0016829">
    <property type="term" value="F:lyase activity"/>
    <property type="evidence" value="ECO:0007669"/>
    <property type="project" value="UniProtKB-KW"/>
</dbReference>
<keyword evidence="2" id="KW-0411">Iron-sulfur</keyword>
<name>X1LK63_9ZZZZ</name>
<dbReference type="AlphaFoldDB" id="X1LK63"/>
<accession>X1LK63</accession>
<keyword evidence="2" id="KW-0408">Iron</keyword>
<reference evidence="6" key="1">
    <citation type="journal article" date="2014" name="Front. Microbiol.">
        <title>High frequency of phylogenetically diverse reductive dehalogenase-homologous genes in deep subseafloor sedimentary metagenomes.</title>
        <authorList>
            <person name="Kawai M."/>
            <person name="Futagami T."/>
            <person name="Toyoda A."/>
            <person name="Takaki Y."/>
            <person name="Nishi S."/>
            <person name="Hori S."/>
            <person name="Arai W."/>
            <person name="Tsubouchi T."/>
            <person name="Morono Y."/>
            <person name="Uchiyama I."/>
            <person name="Ito T."/>
            <person name="Fujiyama A."/>
            <person name="Inagaki F."/>
            <person name="Takami H."/>
        </authorList>
    </citation>
    <scope>NUCLEOTIDE SEQUENCE</scope>
    <source>
        <strain evidence="6">Expedition CK06-06</strain>
    </source>
</reference>
<feature type="domain" description="tRNA wybutosine-synthesis" evidence="5">
    <location>
        <begin position="53"/>
        <end position="112"/>
    </location>
</feature>
<evidence type="ECO:0000256" key="4">
    <source>
        <dbReference type="ARBA" id="ARBA00023239"/>
    </source>
</evidence>
<keyword evidence="2" id="KW-0004">4Fe-4S</keyword>
<sequence>EKFHRSSMKDAWERLNETLELLGNLMCRTVFRINLVKNLNMIEPENYANLIKKASPLFIEIKGYISVGFARKRLGYERMPYHKDIVDFAEKLAKETGLKILDEKKESRVVLLGKNRENMKIKKEEI</sequence>
<evidence type="ECO:0000259" key="5">
    <source>
        <dbReference type="Pfam" id="PF08608"/>
    </source>
</evidence>
<dbReference type="PANTHER" id="PTHR13930">
    <property type="entry name" value="S-ADENOSYL-L-METHIONINE-DEPENDENT TRNA 4-DEMETHYLWYOSINE SYNTHASE"/>
    <property type="match status" value="1"/>
</dbReference>
<proteinExistence type="predicted"/>
<comment type="cofactor">
    <cofactor evidence="1">
        <name>[4Fe-4S] cluster</name>
        <dbReference type="ChEBI" id="CHEBI:49883"/>
    </cofactor>
</comment>
<gene>
    <name evidence="6" type="ORF">S03H2_69085</name>
</gene>